<dbReference type="AlphaFoldDB" id="A0A4Q7NS95"/>
<evidence type="ECO:0000313" key="4">
    <source>
        <dbReference type="Proteomes" id="UP000293638"/>
    </source>
</evidence>
<gene>
    <name evidence="3" type="ORF">EV189_1590</name>
</gene>
<dbReference type="InterPro" id="IPR011991">
    <property type="entry name" value="ArsR-like_HTH"/>
</dbReference>
<keyword evidence="4" id="KW-1185">Reference proteome</keyword>
<dbReference type="EMBL" id="SGXD01000002">
    <property type="protein sequence ID" value="RZS89814.1"/>
    <property type="molecule type" value="Genomic_DNA"/>
</dbReference>
<dbReference type="SUPFAM" id="SSF46785">
    <property type="entry name" value="Winged helix' DNA-binding domain"/>
    <property type="match status" value="1"/>
</dbReference>
<accession>A0A4Q7NS95</accession>
<dbReference type="GO" id="GO:0003677">
    <property type="term" value="F:DNA binding"/>
    <property type="evidence" value="ECO:0007669"/>
    <property type="project" value="UniProtKB-KW"/>
</dbReference>
<reference evidence="3 4" key="1">
    <citation type="submission" date="2019-02" db="EMBL/GenBank/DDBJ databases">
        <title>Genomic Encyclopedia of Type Strains, Phase IV (KMG-IV): sequencing the most valuable type-strain genomes for metagenomic binning, comparative biology and taxonomic classification.</title>
        <authorList>
            <person name="Goeker M."/>
        </authorList>
    </citation>
    <scope>NUCLEOTIDE SEQUENCE [LARGE SCALE GENOMIC DNA]</scope>
    <source>
        <strain evidence="3 4">DSM 45622</strain>
    </source>
</reference>
<dbReference type="Gene3D" id="1.10.10.10">
    <property type="entry name" value="Winged helix-like DNA-binding domain superfamily/Winged helix DNA-binding domain"/>
    <property type="match status" value="1"/>
</dbReference>
<name>A0A4Q7NS95_9ACTN</name>
<feature type="domain" description="Transcription regulator PadR N-terminal" evidence="2">
    <location>
        <begin position="76"/>
        <end position="142"/>
    </location>
</feature>
<protein>
    <submittedName>
        <fullName evidence="3">DNA-binding PadR family transcriptional regulator</fullName>
    </submittedName>
</protein>
<evidence type="ECO:0000259" key="2">
    <source>
        <dbReference type="Pfam" id="PF03551"/>
    </source>
</evidence>
<evidence type="ECO:0000313" key="3">
    <source>
        <dbReference type="EMBL" id="RZS89814.1"/>
    </source>
</evidence>
<dbReference type="InterPro" id="IPR036388">
    <property type="entry name" value="WH-like_DNA-bd_sf"/>
</dbReference>
<dbReference type="InterPro" id="IPR005149">
    <property type="entry name" value="Tscrpt_reg_PadR_N"/>
</dbReference>
<evidence type="ECO:0000256" key="1">
    <source>
        <dbReference type="SAM" id="MobiDB-lite"/>
    </source>
</evidence>
<organism evidence="3 4">
    <name type="scientific">Motilibacter rhizosphaerae</name>
    <dbReference type="NCBI Taxonomy" id="598652"/>
    <lineage>
        <taxon>Bacteria</taxon>
        <taxon>Bacillati</taxon>
        <taxon>Actinomycetota</taxon>
        <taxon>Actinomycetes</taxon>
        <taxon>Motilibacterales</taxon>
        <taxon>Motilibacteraceae</taxon>
        <taxon>Motilibacter</taxon>
    </lineage>
</organism>
<proteinExistence type="predicted"/>
<dbReference type="Pfam" id="PF03551">
    <property type="entry name" value="PadR"/>
    <property type="match status" value="1"/>
</dbReference>
<dbReference type="OrthoDB" id="1683430at2"/>
<sequence>MREHSPWNGPWGPRRPHHHPEGHHPEGHHPEGLSPYGPPHEHPHERGRRGGHGGPGRRGPGGRGRAQRGDVRAAALLLLAEEPMHGYQLMQAMAERTGGAWRPSPGAVYPTLAQLEDEGLVTVRSEGGRKLVTLTDAGREQAAGLEDPFVALSDDADRPDLRRILEDVHHAARQISSRGSAAQLEAAAKALAEARRALYLLLADGDG</sequence>
<comment type="caution">
    <text evidence="3">The sequence shown here is derived from an EMBL/GenBank/DDBJ whole genome shotgun (WGS) entry which is preliminary data.</text>
</comment>
<dbReference type="Proteomes" id="UP000293638">
    <property type="component" value="Unassembled WGS sequence"/>
</dbReference>
<dbReference type="PANTHER" id="PTHR43252:SF2">
    <property type="entry name" value="TRANSCRIPTION REGULATOR, PADR-LIKE FAMILY"/>
    <property type="match status" value="1"/>
</dbReference>
<keyword evidence="3" id="KW-0238">DNA-binding</keyword>
<dbReference type="RefSeq" id="WP_130492367.1">
    <property type="nucleotide sequence ID" value="NZ_SGXD01000002.1"/>
</dbReference>
<feature type="region of interest" description="Disordered" evidence="1">
    <location>
        <begin position="1"/>
        <end position="68"/>
    </location>
</feature>
<feature type="compositionally biased region" description="Basic and acidic residues" evidence="1">
    <location>
        <begin position="22"/>
        <end position="31"/>
    </location>
</feature>
<feature type="compositionally biased region" description="Gly residues" evidence="1">
    <location>
        <begin position="52"/>
        <end position="64"/>
    </location>
</feature>
<dbReference type="PANTHER" id="PTHR43252">
    <property type="entry name" value="TRANSCRIPTIONAL REGULATOR YQJI"/>
    <property type="match status" value="1"/>
</dbReference>
<dbReference type="InterPro" id="IPR036390">
    <property type="entry name" value="WH_DNA-bd_sf"/>
</dbReference>
<dbReference type="CDD" id="cd00090">
    <property type="entry name" value="HTH_ARSR"/>
    <property type="match status" value="1"/>
</dbReference>